<dbReference type="InterPro" id="IPR006634">
    <property type="entry name" value="TLC-dom"/>
</dbReference>
<dbReference type="OrthoDB" id="506011at2759"/>
<gene>
    <name evidence="9" type="primary">LOC113404599</name>
</gene>
<dbReference type="Proteomes" id="UP001652626">
    <property type="component" value="Chromosome 10"/>
</dbReference>
<evidence type="ECO:0000256" key="6">
    <source>
        <dbReference type="SAM" id="Phobius"/>
    </source>
</evidence>
<reference evidence="9" key="1">
    <citation type="submission" date="2025-08" db="UniProtKB">
        <authorList>
            <consortium name="RefSeq"/>
        </authorList>
    </citation>
    <scope>IDENTIFICATION</scope>
    <source>
        <tissue evidence="9">Whole body</tissue>
    </source>
</reference>
<dbReference type="Pfam" id="PF03798">
    <property type="entry name" value="TRAM_LAG1_CLN8"/>
    <property type="match status" value="1"/>
</dbReference>
<comment type="subcellular location">
    <subcellularLocation>
        <location evidence="1">Membrane</location>
        <topology evidence="1">Multi-pass membrane protein</topology>
    </subcellularLocation>
</comment>
<dbReference type="OMA" id="YEACEWT"/>
<dbReference type="PROSITE" id="PS50922">
    <property type="entry name" value="TLC"/>
    <property type="match status" value="1"/>
</dbReference>
<keyword evidence="4 5" id="KW-0472">Membrane</keyword>
<evidence type="ECO:0000313" key="8">
    <source>
        <dbReference type="Proteomes" id="UP001652626"/>
    </source>
</evidence>
<dbReference type="InterPro" id="IPR042512">
    <property type="entry name" value="TLCD5"/>
</dbReference>
<dbReference type="PANTHER" id="PTHR31898">
    <property type="entry name" value="TRANSMEMBRANE PROTEIN 136"/>
    <property type="match status" value="1"/>
</dbReference>
<evidence type="ECO:0000256" key="4">
    <source>
        <dbReference type="ARBA" id="ARBA00023136"/>
    </source>
</evidence>
<feature type="transmembrane region" description="Helical" evidence="6">
    <location>
        <begin position="79"/>
        <end position="101"/>
    </location>
</feature>
<evidence type="ECO:0000256" key="1">
    <source>
        <dbReference type="ARBA" id="ARBA00004141"/>
    </source>
</evidence>
<keyword evidence="3 6" id="KW-1133">Transmembrane helix</keyword>
<protein>
    <submittedName>
        <fullName evidence="9">TLC domain-containing protein 5-like</fullName>
    </submittedName>
</protein>
<dbReference type="GO" id="GO:0016020">
    <property type="term" value="C:membrane"/>
    <property type="evidence" value="ECO:0007669"/>
    <property type="project" value="UniProtKB-SubCell"/>
</dbReference>
<evidence type="ECO:0000313" key="9">
    <source>
        <dbReference type="RefSeq" id="XP_026501350.2"/>
    </source>
</evidence>
<name>A0A8B8IW21_VANTA</name>
<proteinExistence type="predicted"/>
<keyword evidence="2 5" id="KW-0812">Transmembrane</keyword>
<feature type="transmembrane region" description="Helical" evidence="6">
    <location>
        <begin position="199"/>
        <end position="221"/>
    </location>
</feature>
<feature type="domain" description="TLC" evidence="7">
    <location>
        <begin position="34"/>
        <end position="224"/>
    </location>
</feature>
<feature type="transmembrane region" description="Helical" evidence="6">
    <location>
        <begin position="160"/>
        <end position="179"/>
    </location>
</feature>
<dbReference type="SMART" id="SM00724">
    <property type="entry name" value="TLC"/>
    <property type="match status" value="1"/>
</dbReference>
<evidence type="ECO:0000256" key="3">
    <source>
        <dbReference type="ARBA" id="ARBA00022989"/>
    </source>
</evidence>
<organism evidence="8 9">
    <name type="scientific">Vanessa tameamea</name>
    <name type="common">Kamehameha butterfly</name>
    <dbReference type="NCBI Taxonomy" id="334116"/>
    <lineage>
        <taxon>Eukaryota</taxon>
        <taxon>Metazoa</taxon>
        <taxon>Ecdysozoa</taxon>
        <taxon>Arthropoda</taxon>
        <taxon>Hexapoda</taxon>
        <taxon>Insecta</taxon>
        <taxon>Pterygota</taxon>
        <taxon>Neoptera</taxon>
        <taxon>Endopterygota</taxon>
        <taxon>Lepidoptera</taxon>
        <taxon>Glossata</taxon>
        <taxon>Ditrysia</taxon>
        <taxon>Papilionoidea</taxon>
        <taxon>Nymphalidae</taxon>
        <taxon>Nymphalinae</taxon>
        <taxon>Vanessa</taxon>
    </lineage>
</organism>
<keyword evidence="8" id="KW-1185">Reference proteome</keyword>
<dbReference type="AlphaFoldDB" id="A0A8B8IW21"/>
<dbReference type="PANTHER" id="PTHR31898:SF1">
    <property type="entry name" value="TLC DOMAIN-CONTAINING PROTEIN 5"/>
    <property type="match status" value="1"/>
</dbReference>
<evidence type="ECO:0000256" key="5">
    <source>
        <dbReference type="PROSITE-ProRule" id="PRU00205"/>
    </source>
</evidence>
<dbReference type="GeneID" id="113404599"/>
<evidence type="ECO:0000256" key="2">
    <source>
        <dbReference type="ARBA" id="ARBA00022692"/>
    </source>
</evidence>
<evidence type="ECO:0000259" key="7">
    <source>
        <dbReference type="PROSITE" id="PS50922"/>
    </source>
</evidence>
<sequence>MALQNELSTQSLLKLCSFIFWGWTYIWCTEKTPDHSPEWHSRVVTLLHGSVATVAGLWQCSVTNIDRCRLNAKITPANYALMLWSWGYFAFDLIWCIIYWSNSYVILWHHVSALIAVGIYMNKTYSGCTFACTLALMEITNPFLQTRWLLRDSGYGQTKLYFLVELTYLIMFLSLRGPLCTYLVYKILPSDILDMDEKIISLALYAVSIVFIYEILGYVIYKYKNKIKEFKGFANEITVALVEN</sequence>
<dbReference type="RefSeq" id="XP_026501350.2">
    <property type="nucleotide sequence ID" value="XM_026645565.2"/>
</dbReference>
<accession>A0A8B8IW21</accession>